<dbReference type="InterPro" id="IPR053745">
    <property type="entry name" value="Viral_Tail_Comp_sf"/>
</dbReference>
<reference evidence="1" key="3">
    <citation type="submission" date="2023-03" db="EMBL/GenBank/DDBJ databases">
        <authorList>
            <person name="Zhaxybayeva O."/>
            <person name="Kogay R."/>
            <person name="Koppenhofer S."/>
            <person name="Beatty J.T."/>
            <person name="Kuhn J.H."/>
            <person name="Lang A.S."/>
        </authorList>
    </citation>
    <scope>NUCLEOTIDE SEQUENCE</scope>
    <source>
        <strain evidence="1">Dshi_2171</strain>
    </source>
</reference>
<dbReference type="InterPro" id="IPR021508">
    <property type="entry name" value="Gp17-like"/>
</dbReference>
<reference evidence="1" key="1">
    <citation type="journal article" date="2022" name="Virus Evol.">
        <title>Formal recognition and classification of gene transfer agents as viriforms.</title>
        <authorList>
            <person name="Kogay R."/>
            <person name="Koppenhofer S."/>
            <person name="Beatty J.T."/>
            <person name="Kuhn J.H."/>
            <person name="Lang A.S."/>
            <person name="Zhaxybayeva O."/>
        </authorList>
    </citation>
    <scope>NUCLEOTIDE SEQUENCE</scope>
    <source>
        <strain evidence="1">Dshi_2171</strain>
    </source>
</reference>
<reference evidence="1" key="2">
    <citation type="journal article" date="2023" name="Arch. Virol.">
        <title>Changes to virus taxonomy and the ICTV Statutes ratified by the International Committee on Taxonomy of Viruses (2023).</title>
        <authorList>
            <person name="Zerbini F.M."/>
            <person name="Siddell S.G."/>
            <person name="Lefkowitz E.J."/>
            <person name="Mushegian A.R."/>
            <person name="Adriaenssens E.M."/>
            <person name="Alfenas-Zerbini P."/>
            <person name="Dempsey D.M."/>
            <person name="Dutilh B.E."/>
            <person name="Garcia M.L."/>
            <person name="Hendrickson R.C."/>
            <person name="Junglen S."/>
            <person name="Krupovic M."/>
            <person name="Kuhn J.H."/>
            <person name="Lambert A.J."/>
            <person name="Lobocka M."/>
            <person name="Oksanen H.M."/>
            <person name="Robertson D.L."/>
            <person name="Rubino L."/>
            <person name="Sabanadzovic S."/>
            <person name="Simmonds P."/>
            <person name="Smith D.B."/>
            <person name="Suzuki N."/>
            <person name="Van Doorslaer K."/>
            <person name="Vandamme A.M."/>
            <person name="Varsani A."/>
        </authorList>
    </citation>
    <scope>NUCLEOTIDE SEQUENCE</scope>
    <source>
        <strain evidence="1">Dshi_2171</strain>
    </source>
</reference>
<dbReference type="Gene3D" id="3.30.2000.30">
    <property type="match status" value="1"/>
</dbReference>
<dbReference type="EMBL" id="BK063301">
    <property type="protein sequence ID" value="DBA12232.1"/>
    <property type="molecule type" value="Genomic_DNA"/>
</dbReference>
<proteinExistence type="predicted"/>
<name>A0AA48SFI9_9VIRU</name>
<protein>
    <submittedName>
        <fullName evidence="1">DUF3168 domain-containing protein</fullName>
    </submittedName>
</protein>
<sequence length="136" mass="14748">MSYALSGILQRAIYQHLVGDAVLQSLVGDAIYDAVPSGVLPTTYITLGPENAVARADRSSAATRHDFVISVHTEKDGFQAIKEVAGAISDALVDAPLSLSRGSLSTLEFLRAKARRSSNSQMRQVDLWFRARIEDD</sequence>
<accession>A0AA48SFI9</accession>
<organism evidence="1">
    <name type="scientific">Dinogtaviriform tomaschi</name>
    <dbReference type="NCBI Taxonomy" id="3041226"/>
    <lineage>
        <taxon>Viruses</taxon>
        <taxon>Viruses incertae sedis</taxon>
        <taxon>Rhodogtaviriformidae</taxon>
        <taxon>Dinogtaviriform</taxon>
    </lineage>
</organism>
<evidence type="ECO:0000313" key="1">
    <source>
        <dbReference type="EMBL" id="DBA12232.1"/>
    </source>
</evidence>
<dbReference type="Pfam" id="PF11367">
    <property type="entry name" value="Tail_completion_gp17"/>
    <property type="match status" value="1"/>
</dbReference>